<evidence type="ECO:0000256" key="3">
    <source>
        <dbReference type="ARBA" id="ARBA00022490"/>
    </source>
</evidence>
<evidence type="ECO:0000313" key="10">
    <source>
        <dbReference type="Proteomes" id="UP000825935"/>
    </source>
</evidence>
<accession>A0A8T2UHM3</accession>
<reference evidence="9" key="1">
    <citation type="submission" date="2021-08" db="EMBL/GenBank/DDBJ databases">
        <title>WGS assembly of Ceratopteris richardii.</title>
        <authorList>
            <person name="Marchant D.B."/>
            <person name="Chen G."/>
            <person name="Jenkins J."/>
            <person name="Shu S."/>
            <person name="Leebens-Mack J."/>
            <person name="Grimwood J."/>
            <person name="Schmutz J."/>
            <person name="Soltis P."/>
            <person name="Soltis D."/>
            <person name="Chen Z.-H."/>
        </authorList>
    </citation>
    <scope>NUCLEOTIDE SEQUENCE</scope>
    <source>
        <strain evidence="9">Whitten #5841</strain>
        <tissue evidence="9">Leaf</tissue>
    </source>
</reference>
<evidence type="ECO:0000259" key="8">
    <source>
        <dbReference type="PROSITE" id="PS51665"/>
    </source>
</evidence>
<evidence type="ECO:0000256" key="7">
    <source>
        <dbReference type="SAM" id="MobiDB-lite"/>
    </source>
</evidence>
<feature type="compositionally biased region" description="Basic and acidic residues" evidence="7">
    <location>
        <begin position="155"/>
        <end position="164"/>
    </location>
</feature>
<keyword evidence="3" id="KW-0963">Cytoplasm</keyword>
<evidence type="ECO:0000256" key="2">
    <source>
        <dbReference type="ARBA" id="ARBA00004245"/>
    </source>
</evidence>
<comment type="subcellular location">
    <subcellularLocation>
        <location evidence="1">Cell projection</location>
        <location evidence="1">Cilium</location>
    </subcellularLocation>
    <subcellularLocation>
        <location evidence="2">Cytoplasm</location>
        <location evidence="2">Cytoskeleton</location>
    </subcellularLocation>
</comment>
<feature type="compositionally biased region" description="Polar residues" evidence="7">
    <location>
        <begin position="17"/>
        <end position="26"/>
    </location>
</feature>
<dbReference type="PROSITE" id="PS51665">
    <property type="entry name" value="ENKURIN"/>
    <property type="match status" value="1"/>
</dbReference>
<dbReference type="Pfam" id="PF13864">
    <property type="entry name" value="Enkurin"/>
    <property type="match status" value="1"/>
</dbReference>
<dbReference type="GO" id="GO:0005929">
    <property type="term" value="C:cilium"/>
    <property type="evidence" value="ECO:0007669"/>
    <property type="project" value="UniProtKB-SubCell"/>
</dbReference>
<keyword evidence="10" id="KW-1185">Reference proteome</keyword>
<comment type="caution">
    <text evidence="9">The sequence shown here is derived from an EMBL/GenBank/DDBJ whole genome shotgun (WGS) entry which is preliminary data.</text>
</comment>
<keyword evidence="5" id="KW-0966">Cell projection</keyword>
<name>A0A8T2UHM3_CERRI</name>
<dbReference type="PANTHER" id="PTHR21490:SF2">
    <property type="entry name" value="ENKURIN DOMAIN-CONTAINING PROTEIN 1"/>
    <property type="match status" value="1"/>
</dbReference>
<feature type="region of interest" description="Disordered" evidence="7">
    <location>
        <begin position="141"/>
        <end position="164"/>
    </location>
</feature>
<protein>
    <recommendedName>
        <fullName evidence="8">Enkurin domain-containing protein</fullName>
    </recommendedName>
</protein>
<proteinExistence type="predicted"/>
<evidence type="ECO:0000313" key="9">
    <source>
        <dbReference type="EMBL" id="KAH7434158.1"/>
    </source>
</evidence>
<evidence type="ECO:0000256" key="5">
    <source>
        <dbReference type="ARBA" id="ARBA00023273"/>
    </source>
</evidence>
<evidence type="ECO:0000256" key="4">
    <source>
        <dbReference type="ARBA" id="ARBA00023212"/>
    </source>
</evidence>
<feature type="compositionally biased region" description="Basic and acidic residues" evidence="7">
    <location>
        <begin position="27"/>
        <end position="53"/>
    </location>
</feature>
<dbReference type="InterPro" id="IPR052102">
    <property type="entry name" value="Enkurin_domain-protein"/>
</dbReference>
<evidence type="ECO:0000256" key="1">
    <source>
        <dbReference type="ARBA" id="ARBA00004138"/>
    </source>
</evidence>
<dbReference type="InterPro" id="IPR027012">
    <property type="entry name" value="Enkurin_dom"/>
</dbReference>
<feature type="region of interest" description="Disordered" evidence="7">
    <location>
        <begin position="1"/>
        <end position="53"/>
    </location>
</feature>
<organism evidence="9 10">
    <name type="scientific">Ceratopteris richardii</name>
    <name type="common">Triangle waterfern</name>
    <dbReference type="NCBI Taxonomy" id="49495"/>
    <lineage>
        <taxon>Eukaryota</taxon>
        <taxon>Viridiplantae</taxon>
        <taxon>Streptophyta</taxon>
        <taxon>Embryophyta</taxon>
        <taxon>Tracheophyta</taxon>
        <taxon>Polypodiopsida</taxon>
        <taxon>Polypodiidae</taxon>
        <taxon>Polypodiales</taxon>
        <taxon>Pteridineae</taxon>
        <taxon>Pteridaceae</taxon>
        <taxon>Parkerioideae</taxon>
        <taxon>Ceratopteris</taxon>
    </lineage>
</organism>
<dbReference type="AlphaFoldDB" id="A0A8T2UHM3"/>
<gene>
    <name evidence="9" type="ORF">KP509_06G003300</name>
</gene>
<dbReference type="PANTHER" id="PTHR21490">
    <property type="entry name" value="ENKURIN-RELATED"/>
    <property type="match status" value="1"/>
</dbReference>
<dbReference type="GO" id="GO:0005881">
    <property type="term" value="C:cytoplasmic microtubule"/>
    <property type="evidence" value="ECO:0007669"/>
    <property type="project" value="TreeGrafter"/>
</dbReference>
<feature type="coiled-coil region" evidence="6">
    <location>
        <begin position="210"/>
        <end position="261"/>
    </location>
</feature>
<keyword evidence="6" id="KW-0175">Coiled coil</keyword>
<dbReference type="OMA" id="RIDYMAR"/>
<sequence>MTDEERRELDNYAKDLQWQNRHSSSAEPKRHDFELENDKRLAEQEKSKSVNDSIDHTLSRFERRAKTQASVEMEGVILPKFKCRWAPLPSHIDSSQVCQLLCPPPGIREIMLRKGITPRNHCKENRVAIAQKSALNHAAKQASLSKAPCPPVKSIPEKKPIPKPKEHSVNFVMKNMMDAGHVPLRRTNKGIGPDSQKIRENFGKIPSYLIRRKIELAQEMEKRMNEGKNNELPPGYVEMSEAEKNEVLTALKENKAVLEKKLGSMPLVCDTPSQIRAKSNIDSEIRDIENAVKRFSRPHVYISLND</sequence>
<dbReference type="OrthoDB" id="1930246at2759"/>
<feature type="compositionally biased region" description="Basic and acidic residues" evidence="7">
    <location>
        <begin position="1"/>
        <end position="13"/>
    </location>
</feature>
<evidence type="ECO:0000256" key="6">
    <source>
        <dbReference type="SAM" id="Coils"/>
    </source>
</evidence>
<dbReference type="Proteomes" id="UP000825935">
    <property type="component" value="Chromosome 6"/>
</dbReference>
<keyword evidence="4" id="KW-0206">Cytoskeleton</keyword>
<dbReference type="EMBL" id="CM035411">
    <property type="protein sequence ID" value="KAH7434158.1"/>
    <property type="molecule type" value="Genomic_DNA"/>
</dbReference>
<feature type="domain" description="Enkurin" evidence="8">
    <location>
        <begin position="211"/>
        <end position="303"/>
    </location>
</feature>